<sequence>MPHDDLAVGTQSDVELDARRAGIESGVEARQGVLDHEAACAAVPLDVEPTGRPRPRTGRHRRPRSSRPSEGATVWATEWTTEGGLP</sequence>
<keyword evidence="3" id="KW-1185">Reference proteome</keyword>
<evidence type="ECO:0000313" key="2">
    <source>
        <dbReference type="EMBL" id="GAA2477967.1"/>
    </source>
</evidence>
<protein>
    <submittedName>
        <fullName evidence="2">Uncharacterized protein</fullName>
    </submittedName>
</protein>
<feature type="region of interest" description="Disordered" evidence="1">
    <location>
        <begin position="45"/>
        <end position="86"/>
    </location>
</feature>
<evidence type="ECO:0000313" key="3">
    <source>
        <dbReference type="Proteomes" id="UP001500730"/>
    </source>
</evidence>
<gene>
    <name evidence="2" type="ORF">GCM10009858_14210</name>
</gene>
<proteinExistence type="predicted"/>
<dbReference type="EMBL" id="BAAARE010000005">
    <property type="protein sequence ID" value="GAA2477967.1"/>
    <property type="molecule type" value="Genomic_DNA"/>
</dbReference>
<feature type="compositionally biased region" description="Basic residues" evidence="1">
    <location>
        <begin position="53"/>
        <end position="65"/>
    </location>
</feature>
<reference evidence="2 3" key="1">
    <citation type="journal article" date="2019" name="Int. J. Syst. Evol. Microbiol.">
        <title>The Global Catalogue of Microorganisms (GCM) 10K type strain sequencing project: providing services to taxonomists for standard genome sequencing and annotation.</title>
        <authorList>
            <consortium name="The Broad Institute Genomics Platform"/>
            <consortium name="The Broad Institute Genome Sequencing Center for Infectious Disease"/>
            <person name="Wu L."/>
            <person name="Ma J."/>
        </authorList>
    </citation>
    <scope>NUCLEOTIDE SEQUENCE [LARGE SCALE GENOMIC DNA]</scope>
    <source>
        <strain evidence="2 3">JCM 16259</strain>
    </source>
</reference>
<evidence type="ECO:0000256" key="1">
    <source>
        <dbReference type="SAM" id="MobiDB-lite"/>
    </source>
</evidence>
<name>A0ABN3L530_9MICO</name>
<organism evidence="2 3">
    <name type="scientific">Terrabacter carboxydivorans</name>
    <dbReference type="NCBI Taxonomy" id="619730"/>
    <lineage>
        <taxon>Bacteria</taxon>
        <taxon>Bacillati</taxon>
        <taxon>Actinomycetota</taxon>
        <taxon>Actinomycetes</taxon>
        <taxon>Micrococcales</taxon>
        <taxon>Intrasporangiaceae</taxon>
        <taxon>Terrabacter</taxon>
    </lineage>
</organism>
<comment type="caution">
    <text evidence="2">The sequence shown here is derived from an EMBL/GenBank/DDBJ whole genome shotgun (WGS) entry which is preliminary data.</text>
</comment>
<dbReference type="Proteomes" id="UP001500730">
    <property type="component" value="Unassembled WGS sequence"/>
</dbReference>
<accession>A0ABN3L530</accession>